<proteinExistence type="predicted"/>
<accession>A0ACA9RCD3</accession>
<dbReference type="Proteomes" id="UP000789366">
    <property type="component" value="Unassembled WGS sequence"/>
</dbReference>
<dbReference type="EMBL" id="CAJVPW010064843">
    <property type="protein sequence ID" value="CAG8786360.1"/>
    <property type="molecule type" value="Genomic_DNA"/>
</dbReference>
<sequence>MSKDNKDEENENIYSPYVDDESSYWDRCKKTILRRVVLRTLAITAFSALIVSFWDRL</sequence>
<reference evidence="1" key="1">
    <citation type="submission" date="2021-06" db="EMBL/GenBank/DDBJ databases">
        <authorList>
            <person name="Kallberg Y."/>
            <person name="Tangrot J."/>
            <person name="Rosling A."/>
        </authorList>
    </citation>
    <scope>NUCLEOTIDE SEQUENCE</scope>
    <source>
        <strain evidence="1">28 12/20/2015</strain>
    </source>
</reference>
<comment type="caution">
    <text evidence="1">The sequence shown here is derived from an EMBL/GenBank/DDBJ whole genome shotgun (WGS) entry which is preliminary data.</text>
</comment>
<protein>
    <submittedName>
        <fullName evidence="1">11979_t:CDS:1</fullName>
    </submittedName>
</protein>
<name>A0ACA9RCD3_9GLOM</name>
<feature type="non-terminal residue" evidence="1">
    <location>
        <position position="1"/>
    </location>
</feature>
<organism evidence="1 2">
    <name type="scientific">Cetraspora pellucida</name>
    <dbReference type="NCBI Taxonomy" id="1433469"/>
    <lineage>
        <taxon>Eukaryota</taxon>
        <taxon>Fungi</taxon>
        <taxon>Fungi incertae sedis</taxon>
        <taxon>Mucoromycota</taxon>
        <taxon>Glomeromycotina</taxon>
        <taxon>Glomeromycetes</taxon>
        <taxon>Diversisporales</taxon>
        <taxon>Gigasporaceae</taxon>
        <taxon>Cetraspora</taxon>
    </lineage>
</organism>
<evidence type="ECO:0000313" key="2">
    <source>
        <dbReference type="Proteomes" id="UP000789366"/>
    </source>
</evidence>
<keyword evidence="2" id="KW-1185">Reference proteome</keyword>
<gene>
    <name evidence="1" type="ORF">SPELUC_LOCUS16829</name>
</gene>
<evidence type="ECO:0000313" key="1">
    <source>
        <dbReference type="EMBL" id="CAG8786360.1"/>
    </source>
</evidence>
<feature type="non-terminal residue" evidence="1">
    <location>
        <position position="57"/>
    </location>
</feature>